<reference evidence="16 17" key="1">
    <citation type="submission" date="2017-05" db="EMBL/GenBank/DDBJ databases">
        <title>Genomic insights into alkan degradation activity of Oleiphilus messinensis.</title>
        <authorList>
            <person name="Kozyavkin S.A."/>
            <person name="Slesarev A.I."/>
            <person name="Golyshin P.N."/>
            <person name="Korzhenkov A."/>
            <person name="Golyshina O.N."/>
            <person name="Toshchakov S.V."/>
        </authorList>
    </citation>
    <scope>NUCLEOTIDE SEQUENCE [LARGE SCALE GENOMIC DNA]</scope>
    <source>
        <strain evidence="16 17">ME102</strain>
    </source>
</reference>
<dbReference type="EC" id="2.4.99.12" evidence="4 13"/>
<evidence type="ECO:0000256" key="11">
    <source>
        <dbReference type="PIRSR" id="PIRSR639901-1"/>
    </source>
</evidence>
<feature type="domain" description="3-deoxy-D-manno-octulosonic-acid transferase N-terminal" evidence="15">
    <location>
        <begin position="33"/>
        <end position="211"/>
    </location>
</feature>
<feature type="site" description="Transition state stabilizer" evidence="12">
    <location>
        <position position="131"/>
    </location>
</feature>
<evidence type="ECO:0000256" key="12">
    <source>
        <dbReference type="PIRSR" id="PIRSR639901-2"/>
    </source>
</evidence>
<feature type="active site" description="Proton acceptor" evidence="11">
    <location>
        <position position="61"/>
    </location>
</feature>
<dbReference type="GO" id="GO:0009245">
    <property type="term" value="P:lipid A biosynthetic process"/>
    <property type="evidence" value="ECO:0007669"/>
    <property type="project" value="TreeGrafter"/>
</dbReference>
<keyword evidence="6" id="KW-0997">Cell inner membrane</keyword>
<dbReference type="Proteomes" id="UP000196027">
    <property type="component" value="Chromosome"/>
</dbReference>
<evidence type="ECO:0000256" key="6">
    <source>
        <dbReference type="ARBA" id="ARBA00022519"/>
    </source>
</evidence>
<keyword evidence="17" id="KW-1185">Reference proteome</keyword>
<evidence type="ECO:0000313" key="16">
    <source>
        <dbReference type="EMBL" id="ARU54850.1"/>
    </source>
</evidence>
<dbReference type="EMBL" id="CP021425">
    <property type="protein sequence ID" value="ARU54850.1"/>
    <property type="molecule type" value="Genomic_DNA"/>
</dbReference>
<organism evidence="16 17">
    <name type="scientific">Oleiphilus messinensis</name>
    <dbReference type="NCBI Taxonomy" id="141451"/>
    <lineage>
        <taxon>Bacteria</taxon>
        <taxon>Pseudomonadati</taxon>
        <taxon>Pseudomonadota</taxon>
        <taxon>Gammaproteobacteria</taxon>
        <taxon>Oceanospirillales</taxon>
        <taxon>Oleiphilaceae</taxon>
        <taxon>Oleiphilus</taxon>
    </lineage>
</organism>
<keyword evidence="13" id="KW-1003">Cell membrane</keyword>
<dbReference type="InterPro" id="IPR038107">
    <property type="entry name" value="Glycos_transf_N_sf"/>
</dbReference>
<dbReference type="InterPro" id="IPR039901">
    <property type="entry name" value="Kdotransferase"/>
</dbReference>
<keyword evidence="6" id="KW-0472">Membrane</keyword>
<sequence>MGRYLYSTLFYLISPLILARLLYRSKRAPAYAKRWSERLGFMHCPPEVRGAIWVHAVSVGEVVAAVPLIERILKQYPERPVVVTTMTPTGSARLKAALGDQVFHVYAPYDTPDCVQRLIRKIQPSALLIMETELWPNMLHYTRKSGARVLLVNARLSERSMKGYARVGWLARPMLQSLSSIYAQDQAGADRFQCLGVNPQQIEVTGSIKYDLSVADEVLERGRQLRTQMGIARPVWIAASTHEGEDDIILKAHKTVQDVCPEAILILVPRHPERFNDVVRLAAKVFETGVSRKSDPESISENTRILVGDTMGELMEMYAASDIAFVGGSLIPRGGHNPLEPAALGLPVMMGDGTFNFAEICAALEAAGGLHIVSEQSLSDQVLEWLKSPQRAAQVGEQAGQFVAENRGALDRVMALIKRDVPGL</sequence>
<keyword evidence="8" id="KW-0735">Signal-anchor</keyword>
<dbReference type="InterPro" id="IPR001296">
    <property type="entry name" value="Glyco_trans_1"/>
</dbReference>
<dbReference type="Pfam" id="PF00534">
    <property type="entry name" value="Glycos_transf_1"/>
    <property type="match status" value="1"/>
</dbReference>
<dbReference type="PANTHER" id="PTHR42755">
    <property type="entry name" value="3-DEOXY-MANNO-OCTULOSONATE CYTIDYLYLTRANSFERASE"/>
    <property type="match status" value="1"/>
</dbReference>
<dbReference type="OrthoDB" id="9789797at2"/>
<dbReference type="InterPro" id="IPR007507">
    <property type="entry name" value="Glycos_transf_N"/>
</dbReference>
<dbReference type="NCBIfam" id="NF004388">
    <property type="entry name" value="PRK05749.1-4"/>
    <property type="match status" value="1"/>
</dbReference>
<evidence type="ECO:0000256" key="1">
    <source>
        <dbReference type="ARBA" id="ARBA00004388"/>
    </source>
</evidence>
<comment type="subcellular location">
    <subcellularLocation>
        <location evidence="1">Cell inner membrane</location>
        <topology evidence="1">Single-pass membrane protein</topology>
        <orientation evidence="1">Cytoplasmic side</orientation>
    </subcellularLocation>
    <subcellularLocation>
        <location evidence="13">Cell membrane</location>
    </subcellularLocation>
</comment>
<dbReference type="Gene3D" id="3.40.50.11720">
    <property type="entry name" value="3-Deoxy-D-manno-octulosonic-acid transferase, N-terminal domain"/>
    <property type="match status" value="1"/>
</dbReference>
<evidence type="ECO:0000256" key="8">
    <source>
        <dbReference type="ARBA" id="ARBA00022968"/>
    </source>
</evidence>
<evidence type="ECO:0000259" key="15">
    <source>
        <dbReference type="Pfam" id="PF04413"/>
    </source>
</evidence>
<evidence type="ECO:0000256" key="4">
    <source>
        <dbReference type="ARBA" id="ARBA00012621"/>
    </source>
</evidence>
<name>A0A1Y0I3N4_9GAMM</name>
<accession>A0A1Y0I3N4</accession>
<dbReference type="GO" id="GO:0009244">
    <property type="term" value="P:lipopolysaccharide core region biosynthetic process"/>
    <property type="evidence" value="ECO:0007669"/>
    <property type="project" value="UniProtKB-UniRule"/>
</dbReference>
<keyword evidence="8" id="KW-0812">Transmembrane</keyword>
<keyword evidence="7 13" id="KW-0808">Transferase</keyword>
<feature type="domain" description="Glycosyl transferase family 1" evidence="14">
    <location>
        <begin position="297"/>
        <end position="399"/>
    </location>
</feature>
<dbReference type="AlphaFoldDB" id="A0A1Y0I3N4"/>
<dbReference type="Gene3D" id="3.40.50.2000">
    <property type="entry name" value="Glycogen Phosphorylase B"/>
    <property type="match status" value="1"/>
</dbReference>
<keyword evidence="13" id="KW-0448">Lipopolysaccharide biosynthesis</keyword>
<dbReference type="FunFam" id="3.40.50.11720:FF:000001">
    <property type="entry name" value="3-deoxy-D-manno-octulosonic acid transferase"/>
    <property type="match status" value="1"/>
</dbReference>
<dbReference type="SUPFAM" id="SSF53756">
    <property type="entry name" value="UDP-Glycosyltransferase/glycogen phosphorylase"/>
    <property type="match status" value="1"/>
</dbReference>
<dbReference type="GO" id="GO:0043842">
    <property type="term" value="F:Kdo transferase activity"/>
    <property type="evidence" value="ECO:0007669"/>
    <property type="project" value="UniProtKB-EC"/>
</dbReference>
<evidence type="ECO:0000256" key="7">
    <source>
        <dbReference type="ARBA" id="ARBA00022679"/>
    </source>
</evidence>
<evidence type="ECO:0000256" key="9">
    <source>
        <dbReference type="ARBA" id="ARBA00031445"/>
    </source>
</evidence>
<dbReference type="PANTHER" id="PTHR42755:SF1">
    <property type="entry name" value="3-DEOXY-D-MANNO-OCTULOSONIC ACID TRANSFERASE, MITOCHONDRIAL-RELATED"/>
    <property type="match status" value="1"/>
</dbReference>
<evidence type="ECO:0000259" key="14">
    <source>
        <dbReference type="Pfam" id="PF00534"/>
    </source>
</evidence>
<evidence type="ECO:0000313" key="17">
    <source>
        <dbReference type="Proteomes" id="UP000196027"/>
    </source>
</evidence>
<comment type="pathway">
    <text evidence="2 13">Bacterial outer membrane biogenesis; LPS core biosynthesis.</text>
</comment>
<dbReference type="RefSeq" id="WP_087460013.1">
    <property type="nucleotide sequence ID" value="NZ_CP021425.1"/>
</dbReference>
<comment type="catalytic activity">
    <reaction evidence="10 13">
        <text>lipid IVA (E. coli) + CMP-3-deoxy-beta-D-manno-octulosonate = alpha-Kdo-(2-&gt;6)-lipid IVA (E. coli) + CMP + H(+)</text>
        <dbReference type="Rhea" id="RHEA:28066"/>
        <dbReference type="ChEBI" id="CHEBI:15378"/>
        <dbReference type="ChEBI" id="CHEBI:58603"/>
        <dbReference type="ChEBI" id="CHEBI:60364"/>
        <dbReference type="ChEBI" id="CHEBI:60377"/>
        <dbReference type="ChEBI" id="CHEBI:85987"/>
        <dbReference type="EC" id="2.4.99.12"/>
    </reaction>
</comment>
<evidence type="ECO:0000256" key="2">
    <source>
        <dbReference type="ARBA" id="ARBA00004713"/>
    </source>
</evidence>
<comment type="similarity">
    <text evidence="3">Belongs to the glycosyltransferase group 1 family. Glycosyltransferase 30 subfamily.</text>
</comment>
<protein>
    <recommendedName>
        <fullName evidence="5 13">3-deoxy-D-manno-octulosonic acid transferase</fullName>
        <shortName evidence="13">Kdo transferase</shortName>
        <ecNumber evidence="4 13">2.4.99.12</ecNumber>
    </recommendedName>
    <alternativeName>
        <fullName evidence="9 13">Lipid IV(A) 3-deoxy-D-manno-octulosonic acid transferase</fullName>
    </alternativeName>
</protein>
<dbReference type="KEGG" id="ome:OLMES_0758"/>
<evidence type="ECO:0000256" key="10">
    <source>
        <dbReference type="ARBA" id="ARBA00049183"/>
    </source>
</evidence>
<evidence type="ECO:0000256" key="13">
    <source>
        <dbReference type="RuleBase" id="RU365103"/>
    </source>
</evidence>
<gene>
    <name evidence="16" type="ORF">OLMES_0758</name>
</gene>
<proteinExistence type="inferred from homology"/>
<dbReference type="Pfam" id="PF04413">
    <property type="entry name" value="Glycos_transf_N"/>
    <property type="match status" value="1"/>
</dbReference>
<dbReference type="FunFam" id="3.40.50.2000:FF:000032">
    <property type="entry name" value="3-deoxy-D-manno-octulosonic acid transferase"/>
    <property type="match status" value="1"/>
</dbReference>
<dbReference type="GO" id="GO:0005886">
    <property type="term" value="C:plasma membrane"/>
    <property type="evidence" value="ECO:0007669"/>
    <property type="project" value="UniProtKB-SubCell"/>
</dbReference>
<evidence type="ECO:0000256" key="3">
    <source>
        <dbReference type="ARBA" id="ARBA00006380"/>
    </source>
</evidence>
<evidence type="ECO:0000256" key="5">
    <source>
        <dbReference type="ARBA" id="ARBA00019077"/>
    </source>
</evidence>
<comment type="function">
    <text evidence="13">Involved in lipopolysaccharide (LPS) biosynthesis. Catalyzes the transfer of 3-deoxy-D-manno-octulosonate (Kdo) residue(s) from CMP-Kdo to lipid IV(A), the tetraacyldisaccharide-1,4'-bisphosphate precursor of lipid A.</text>
</comment>
<dbReference type="UniPathway" id="UPA00958"/>
<feature type="site" description="Transition state stabilizer" evidence="12">
    <location>
        <position position="209"/>
    </location>
</feature>